<evidence type="ECO:0000256" key="9">
    <source>
        <dbReference type="ARBA" id="ARBA00023204"/>
    </source>
</evidence>
<evidence type="ECO:0000256" key="4">
    <source>
        <dbReference type="ARBA" id="ARBA00022705"/>
    </source>
</evidence>
<reference evidence="15" key="1">
    <citation type="journal article" date="2019" name="Int. J. Syst. Evol. Microbiol.">
        <title>The Global Catalogue of Microorganisms (GCM) 10K type strain sequencing project: providing services to taxonomists for standard genome sequencing and annotation.</title>
        <authorList>
            <consortium name="The Broad Institute Genomics Platform"/>
            <consortium name="The Broad Institute Genome Sequencing Center for Infectious Disease"/>
            <person name="Wu L."/>
            <person name="Ma J."/>
        </authorList>
    </citation>
    <scope>NUCLEOTIDE SEQUENCE [LARGE SCALE GENOMIC DNA]</scope>
    <source>
        <strain evidence="15">CGMCC 1.16455</strain>
    </source>
</reference>
<dbReference type="EC" id="3.6.1.55" evidence="11"/>
<evidence type="ECO:0000256" key="7">
    <source>
        <dbReference type="ARBA" id="ARBA00022801"/>
    </source>
</evidence>
<dbReference type="InterPro" id="IPR047127">
    <property type="entry name" value="MutT-like"/>
</dbReference>
<dbReference type="PANTHER" id="PTHR47707">
    <property type="entry name" value="8-OXO-DGTP DIPHOSPHATASE"/>
    <property type="match status" value="1"/>
</dbReference>
<evidence type="ECO:0000256" key="3">
    <source>
        <dbReference type="ARBA" id="ARBA00022457"/>
    </source>
</evidence>
<evidence type="ECO:0000256" key="12">
    <source>
        <dbReference type="RuleBase" id="RU003476"/>
    </source>
</evidence>
<evidence type="ECO:0000259" key="13">
    <source>
        <dbReference type="PROSITE" id="PS51462"/>
    </source>
</evidence>
<evidence type="ECO:0000313" key="14">
    <source>
        <dbReference type="EMBL" id="MFC5297472.1"/>
    </source>
</evidence>
<evidence type="ECO:0000256" key="1">
    <source>
        <dbReference type="ARBA" id="ARBA00001946"/>
    </source>
</evidence>
<keyword evidence="4" id="KW-0235">DNA replication</keyword>
<protein>
    <recommendedName>
        <fullName evidence="11">8-oxo-dGTP diphosphatase</fullName>
        <ecNumber evidence="11">3.6.1.55</ecNumber>
    </recommendedName>
</protein>
<gene>
    <name evidence="14" type="ORF">ACFPK8_08110</name>
</gene>
<sequence length="154" mass="16517">MPHHVVAGALLGPQGVLLVHRSPNRRYYPACWDFPGGHIEPGESAAAALVRELREEIGVDATVTGAPALRVVENETADDGLVLQLWIVTDWDGVPANLATDEHDELRWVDAHDVSTLYLAHPSYLPFLGGPTGTVAYVLPMASTPGPRPGRITA</sequence>
<dbReference type="RefSeq" id="WP_343925144.1">
    <property type="nucleotide sequence ID" value="NZ_BAAAIR010000044.1"/>
</dbReference>
<evidence type="ECO:0000256" key="10">
    <source>
        <dbReference type="ARBA" id="ARBA00035861"/>
    </source>
</evidence>
<organism evidence="14 15">
    <name type="scientific">Brachybacterium tyrofermentans</name>
    <dbReference type="NCBI Taxonomy" id="47848"/>
    <lineage>
        <taxon>Bacteria</taxon>
        <taxon>Bacillati</taxon>
        <taxon>Actinomycetota</taxon>
        <taxon>Actinomycetes</taxon>
        <taxon>Micrococcales</taxon>
        <taxon>Dermabacteraceae</taxon>
        <taxon>Brachybacterium</taxon>
    </lineage>
</organism>
<proteinExistence type="inferred from homology"/>
<evidence type="ECO:0000256" key="6">
    <source>
        <dbReference type="ARBA" id="ARBA00022763"/>
    </source>
</evidence>
<dbReference type="SUPFAM" id="SSF55811">
    <property type="entry name" value="Nudix"/>
    <property type="match status" value="1"/>
</dbReference>
<evidence type="ECO:0000256" key="11">
    <source>
        <dbReference type="ARBA" id="ARBA00038905"/>
    </source>
</evidence>
<dbReference type="PANTHER" id="PTHR47707:SF1">
    <property type="entry name" value="NUDIX HYDROLASE FAMILY PROTEIN"/>
    <property type="match status" value="1"/>
</dbReference>
<feature type="domain" description="Nudix hydrolase" evidence="13">
    <location>
        <begin position="1"/>
        <end position="132"/>
    </location>
</feature>
<evidence type="ECO:0000313" key="15">
    <source>
        <dbReference type="Proteomes" id="UP001595937"/>
    </source>
</evidence>
<dbReference type="PROSITE" id="PS00893">
    <property type="entry name" value="NUDIX_BOX"/>
    <property type="match status" value="1"/>
</dbReference>
<keyword evidence="3" id="KW-0515">Mutator protein</keyword>
<dbReference type="GeneID" id="303298175"/>
<evidence type="ECO:0000256" key="8">
    <source>
        <dbReference type="ARBA" id="ARBA00022842"/>
    </source>
</evidence>
<keyword evidence="8" id="KW-0460">Magnesium</keyword>
<dbReference type="Gene3D" id="3.90.79.10">
    <property type="entry name" value="Nucleoside Triphosphate Pyrophosphohydrolase"/>
    <property type="match status" value="1"/>
</dbReference>
<dbReference type="InterPro" id="IPR015797">
    <property type="entry name" value="NUDIX_hydrolase-like_dom_sf"/>
</dbReference>
<evidence type="ECO:0000256" key="5">
    <source>
        <dbReference type="ARBA" id="ARBA00022723"/>
    </source>
</evidence>
<dbReference type="PRINTS" id="PR00502">
    <property type="entry name" value="NUDIXFAMILY"/>
</dbReference>
<name>A0ABW0FE22_9MICO</name>
<keyword evidence="9" id="KW-0234">DNA repair</keyword>
<dbReference type="InterPro" id="IPR000086">
    <property type="entry name" value="NUDIX_hydrolase_dom"/>
</dbReference>
<keyword evidence="6" id="KW-0227">DNA damage</keyword>
<comment type="caution">
    <text evidence="14">The sequence shown here is derived from an EMBL/GenBank/DDBJ whole genome shotgun (WGS) entry which is preliminary data.</text>
</comment>
<comment type="catalytic activity">
    <reaction evidence="10">
        <text>8-oxo-dGTP + H2O = 8-oxo-dGMP + diphosphate + H(+)</text>
        <dbReference type="Rhea" id="RHEA:31575"/>
        <dbReference type="ChEBI" id="CHEBI:15377"/>
        <dbReference type="ChEBI" id="CHEBI:15378"/>
        <dbReference type="ChEBI" id="CHEBI:33019"/>
        <dbReference type="ChEBI" id="CHEBI:63224"/>
        <dbReference type="ChEBI" id="CHEBI:77896"/>
        <dbReference type="EC" id="3.6.1.55"/>
    </reaction>
</comment>
<keyword evidence="15" id="KW-1185">Reference proteome</keyword>
<dbReference type="Proteomes" id="UP001595937">
    <property type="component" value="Unassembled WGS sequence"/>
</dbReference>
<dbReference type="InterPro" id="IPR020476">
    <property type="entry name" value="Nudix_hydrolase"/>
</dbReference>
<accession>A0ABW0FE22</accession>
<dbReference type="Pfam" id="PF00293">
    <property type="entry name" value="NUDIX"/>
    <property type="match status" value="1"/>
</dbReference>
<comment type="similarity">
    <text evidence="2 12">Belongs to the Nudix hydrolase family.</text>
</comment>
<keyword evidence="7 12" id="KW-0378">Hydrolase</keyword>
<dbReference type="EMBL" id="JBHSLN010000021">
    <property type="protein sequence ID" value="MFC5297472.1"/>
    <property type="molecule type" value="Genomic_DNA"/>
</dbReference>
<comment type="cofactor">
    <cofactor evidence="1">
        <name>Mg(2+)</name>
        <dbReference type="ChEBI" id="CHEBI:18420"/>
    </cofactor>
</comment>
<dbReference type="InterPro" id="IPR020084">
    <property type="entry name" value="NUDIX_hydrolase_CS"/>
</dbReference>
<keyword evidence="5" id="KW-0479">Metal-binding</keyword>
<dbReference type="PROSITE" id="PS51462">
    <property type="entry name" value="NUDIX"/>
    <property type="match status" value="1"/>
</dbReference>
<evidence type="ECO:0000256" key="2">
    <source>
        <dbReference type="ARBA" id="ARBA00005582"/>
    </source>
</evidence>